<gene>
    <name evidence="2" type="ORF">PIB30_050095</name>
</gene>
<dbReference type="EMBL" id="JASCZI010241997">
    <property type="protein sequence ID" value="MED6208971.1"/>
    <property type="molecule type" value="Genomic_DNA"/>
</dbReference>
<accession>A0ABU6YGC2</accession>
<dbReference type="Proteomes" id="UP001341840">
    <property type="component" value="Unassembled WGS sequence"/>
</dbReference>
<evidence type="ECO:0000313" key="3">
    <source>
        <dbReference type="Proteomes" id="UP001341840"/>
    </source>
</evidence>
<proteinExistence type="predicted"/>
<protein>
    <submittedName>
        <fullName evidence="2">Uncharacterized protein</fullName>
    </submittedName>
</protein>
<comment type="caution">
    <text evidence="2">The sequence shown here is derived from an EMBL/GenBank/DDBJ whole genome shotgun (WGS) entry which is preliminary data.</text>
</comment>
<evidence type="ECO:0000256" key="1">
    <source>
        <dbReference type="SAM" id="MobiDB-lite"/>
    </source>
</evidence>
<name>A0ABU6YGC2_9FABA</name>
<sequence>MESEQAIAPQPPNHERPILMMPTLRITQSIQPSFRAKQQIFRPLAPLQGVPSPTEPPPHQPSQHNAGSTSDGLLSETIAAATGTISSRIIKQLTKPTFNPPRKN</sequence>
<organism evidence="2 3">
    <name type="scientific">Stylosanthes scabra</name>
    <dbReference type="NCBI Taxonomy" id="79078"/>
    <lineage>
        <taxon>Eukaryota</taxon>
        <taxon>Viridiplantae</taxon>
        <taxon>Streptophyta</taxon>
        <taxon>Embryophyta</taxon>
        <taxon>Tracheophyta</taxon>
        <taxon>Spermatophyta</taxon>
        <taxon>Magnoliopsida</taxon>
        <taxon>eudicotyledons</taxon>
        <taxon>Gunneridae</taxon>
        <taxon>Pentapetalae</taxon>
        <taxon>rosids</taxon>
        <taxon>fabids</taxon>
        <taxon>Fabales</taxon>
        <taxon>Fabaceae</taxon>
        <taxon>Papilionoideae</taxon>
        <taxon>50 kb inversion clade</taxon>
        <taxon>dalbergioids sensu lato</taxon>
        <taxon>Dalbergieae</taxon>
        <taxon>Pterocarpus clade</taxon>
        <taxon>Stylosanthes</taxon>
    </lineage>
</organism>
<keyword evidence="3" id="KW-1185">Reference proteome</keyword>
<reference evidence="2 3" key="1">
    <citation type="journal article" date="2023" name="Plants (Basel)">
        <title>Bridging the Gap: Combining Genomics and Transcriptomics Approaches to Understand Stylosanthes scabra, an Orphan Legume from the Brazilian Caatinga.</title>
        <authorList>
            <person name="Ferreira-Neto J.R.C."/>
            <person name="da Silva M.D."/>
            <person name="Binneck E."/>
            <person name="de Melo N.F."/>
            <person name="da Silva R.H."/>
            <person name="de Melo A.L.T.M."/>
            <person name="Pandolfi V."/>
            <person name="Bustamante F.O."/>
            <person name="Brasileiro-Vidal A.C."/>
            <person name="Benko-Iseppon A.M."/>
        </authorList>
    </citation>
    <scope>NUCLEOTIDE SEQUENCE [LARGE SCALE GENOMIC DNA]</scope>
    <source>
        <tissue evidence="2">Leaves</tissue>
    </source>
</reference>
<evidence type="ECO:0000313" key="2">
    <source>
        <dbReference type="EMBL" id="MED6208971.1"/>
    </source>
</evidence>
<feature type="region of interest" description="Disordered" evidence="1">
    <location>
        <begin position="40"/>
        <end position="75"/>
    </location>
</feature>